<proteinExistence type="predicted"/>
<protein>
    <submittedName>
        <fullName evidence="1">Uncharacterized protein</fullName>
    </submittedName>
</protein>
<dbReference type="RefSeq" id="WP_207353701.1">
    <property type="nucleotide sequence ID" value="NZ_CP071503.1"/>
</dbReference>
<evidence type="ECO:0000313" key="2">
    <source>
        <dbReference type="Proteomes" id="UP000662770"/>
    </source>
</evidence>
<evidence type="ECO:0000313" key="1">
    <source>
        <dbReference type="EMBL" id="QSX32457.1"/>
    </source>
</evidence>
<dbReference type="Proteomes" id="UP000662770">
    <property type="component" value="Chromosome"/>
</dbReference>
<dbReference type="EMBL" id="CP071503">
    <property type="protein sequence ID" value="QSX32457.1"/>
    <property type="molecule type" value="Genomic_DNA"/>
</dbReference>
<gene>
    <name evidence="1" type="ORF">JYB87_11835</name>
</gene>
<accession>A0ABX7QLX5</accession>
<keyword evidence="2" id="KW-1185">Reference proteome</keyword>
<name>A0ABX7QLX5_9GAMM</name>
<dbReference type="Pfam" id="PF18906">
    <property type="entry name" value="Phage_tube_2"/>
    <property type="match status" value="1"/>
</dbReference>
<sequence>MATRKTAKKVLAAAINQAAYGSDAIQAAGQPAFILTTGLDITPMDGDTIDRELDDGSLGNSMVTLVGTYVSVTGSVEIAGAGTATNAPAWEAIMVAAGYAGAAGEGEFQFSRVTDNTEKDITVYVYRDGALHKVTGARGNITYNLNVQEVGTIEFELTGLYGGIVTQSMPAKPDFSGFLKPVPVGATYTTISIGGQNVKAYSFQMNETNTVEYDENTQAETVDITELAPTGSITILAEDLAAFNPFDIAKNETPLAMTVTHGTAAGNIFVLNLPVVQLMRPAYGDQNGRLTYEIEFNVIGTQHTVTTK</sequence>
<dbReference type="InterPro" id="IPR044000">
    <property type="entry name" value="Phage_tube_2"/>
</dbReference>
<organism evidence="1 2">
    <name type="scientific">Shewanella avicenniae</name>
    <dbReference type="NCBI Taxonomy" id="2814294"/>
    <lineage>
        <taxon>Bacteria</taxon>
        <taxon>Pseudomonadati</taxon>
        <taxon>Pseudomonadota</taxon>
        <taxon>Gammaproteobacteria</taxon>
        <taxon>Alteromonadales</taxon>
        <taxon>Shewanellaceae</taxon>
        <taxon>Shewanella</taxon>
    </lineage>
</organism>
<reference evidence="1 2" key="1">
    <citation type="submission" date="2021-03" db="EMBL/GenBank/DDBJ databases">
        <title>Novel species identification of genus Shewanella.</title>
        <authorList>
            <person name="Liu G."/>
            <person name="Zhang Q."/>
        </authorList>
    </citation>
    <scope>NUCLEOTIDE SEQUENCE [LARGE SCALE GENOMIC DNA]</scope>
    <source>
        <strain evidence="1 2">FJAT-51800</strain>
    </source>
</reference>